<dbReference type="EMBL" id="RJVO01000009">
    <property type="protein sequence ID" value="ROH86458.1"/>
    <property type="molecule type" value="Genomic_DNA"/>
</dbReference>
<dbReference type="RefSeq" id="WP_123212853.1">
    <property type="nucleotide sequence ID" value="NZ_RJVO01000009.1"/>
</dbReference>
<reference evidence="1 2" key="1">
    <citation type="submission" date="2018-10" db="EMBL/GenBank/DDBJ databases">
        <authorList>
            <person name="Chen W.-M."/>
        </authorList>
    </citation>
    <scope>NUCLEOTIDE SEQUENCE [LARGE SCALE GENOMIC DNA]</scope>
    <source>
        <strain evidence="1 2">THS-13</strain>
    </source>
</reference>
<evidence type="ECO:0000313" key="1">
    <source>
        <dbReference type="EMBL" id="ROH86458.1"/>
    </source>
</evidence>
<name>A0A3N0V1V5_9GAMM</name>
<dbReference type="PANTHER" id="PTHR12475">
    <property type="match status" value="1"/>
</dbReference>
<protein>
    <submittedName>
        <fullName evidence="1">Thioesterase</fullName>
    </submittedName>
</protein>
<dbReference type="Proteomes" id="UP000282106">
    <property type="component" value="Unassembled WGS sequence"/>
</dbReference>
<dbReference type="SUPFAM" id="SSF54637">
    <property type="entry name" value="Thioesterase/thiol ester dehydrase-isomerase"/>
    <property type="match status" value="1"/>
</dbReference>
<accession>A0A3N0V1V5</accession>
<dbReference type="InterPro" id="IPR029069">
    <property type="entry name" value="HotDog_dom_sf"/>
</dbReference>
<evidence type="ECO:0000313" key="2">
    <source>
        <dbReference type="Proteomes" id="UP000282106"/>
    </source>
</evidence>
<keyword evidence="2" id="KW-1185">Reference proteome</keyword>
<dbReference type="CDD" id="cd00586">
    <property type="entry name" value="4HBT"/>
    <property type="match status" value="1"/>
</dbReference>
<dbReference type="Gene3D" id="3.10.129.10">
    <property type="entry name" value="Hotdog Thioesterase"/>
    <property type="match status" value="1"/>
</dbReference>
<dbReference type="Pfam" id="PF13279">
    <property type="entry name" value="4HBT_2"/>
    <property type="match status" value="1"/>
</dbReference>
<organism evidence="1 2">
    <name type="scientific">Stagnimonas aquatica</name>
    <dbReference type="NCBI Taxonomy" id="2689987"/>
    <lineage>
        <taxon>Bacteria</taxon>
        <taxon>Pseudomonadati</taxon>
        <taxon>Pseudomonadota</taxon>
        <taxon>Gammaproteobacteria</taxon>
        <taxon>Nevskiales</taxon>
        <taxon>Nevskiaceae</taxon>
        <taxon>Stagnimonas</taxon>
    </lineage>
</organism>
<gene>
    <name evidence="1" type="ORF">ED208_15590</name>
</gene>
<comment type="caution">
    <text evidence="1">The sequence shown here is derived from an EMBL/GenBank/DDBJ whole genome shotgun (WGS) entry which is preliminary data.</text>
</comment>
<dbReference type="InParanoid" id="A0A3N0V1V5"/>
<dbReference type="InterPro" id="IPR051490">
    <property type="entry name" value="THEM6_lcsJ_thioesterase"/>
</dbReference>
<proteinExistence type="predicted"/>
<sequence length="180" mass="20254">MSLFIRLFLVLFFQSRGKTAGILDSTVVHSRVMPNDLDLNRHVNNGRVFTFADLGRMDWFTRTGCLKAALKNGWMPIIGDATGRFIKQLTLFERFSVESRMLGWGEKWAFMEHRILNARGELAGVVVIRGMFWSRKQGAVAPQRLLAATGQTVQASPALPEWVQTWAASLEQLSAAARRS</sequence>
<dbReference type="AlphaFoldDB" id="A0A3N0V1V5"/>
<dbReference type="PANTHER" id="PTHR12475:SF4">
    <property type="entry name" value="PROTEIN THEM6"/>
    <property type="match status" value="1"/>
</dbReference>